<dbReference type="AlphaFoldDB" id="M7T2N3"/>
<evidence type="ECO:0000313" key="2">
    <source>
        <dbReference type="Proteomes" id="UP000012174"/>
    </source>
</evidence>
<evidence type="ECO:0000313" key="1">
    <source>
        <dbReference type="EMBL" id="EMR70832.1"/>
    </source>
</evidence>
<name>M7T2N3_EUTLA</name>
<accession>M7T2N3</accession>
<gene>
    <name evidence="1" type="ORF">UCREL1_2134</name>
</gene>
<sequence length="193" mass="21567">MQYSGLDQVIPVASFFATKPPVHFHSFQGGYIKVVEGIMAVEVEQREVLLSAADPEFRILPKTNHHSYPALKSHQQQSSVVRVPLSREKYAEVFELTTLFFENYYKYQNDVVMKGGAISITQLMSEAFVPSVHGYPLLRRGGDGVCGSEQRRGAKTLWYFHFEGAPGELCKLGEGVPGRTDGRHRPRVPALGL</sequence>
<organism evidence="1 2">
    <name type="scientific">Eutypa lata (strain UCR-EL1)</name>
    <name type="common">Grapevine dieback disease fungus</name>
    <name type="synonym">Eutypa armeniacae</name>
    <dbReference type="NCBI Taxonomy" id="1287681"/>
    <lineage>
        <taxon>Eukaryota</taxon>
        <taxon>Fungi</taxon>
        <taxon>Dikarya</taxon>
        <taxon>Ascomycota</taxon>
        <taxon>Pezizomycotina</taxon>
        <taxon>Sordariomycetes</taxon>
        <taxon>Xylariomycetidae</taxon>
        <taxon>Xylariales</taxon>
        <taxon>Diatrypaceae</taxon>
        <taxon>Eutypa</taxon>
    </lineage>
</organism>
<protein>
    <submittedName>
        <fullName evidence="1">Putative cupin-type protein</fullName>
    </submittedName>
</protein>
<dbReference type="OrthoDB" id="9976870at2759"/>
<proteinExistence type="predicted"/>
<dbReference type="STRING" id="1287681.M7T2N3"/>
<dbReference type="HOGENOM" id="CLU_1408759_0_0_1"/>
<dbReference type="KEGG" id="ela:UCREL1_2134"/>
<keyword evidence="2" id="KW-1185">Reference proteome</keyword>
<reference evidence="2" key="1">
    <citation type="journal article" date="2013" name="Genome Announc.">
        <title>Draft genome sequence of the grapevine dieback fungus Eutypa lata UCR-EL1.</title>
        <authorList>
            <person name="Blanco-Ulate B."/>
            <person name="Rolshausen P.E."/>
            <person name="Cantu D."/>
        </authorList>
    </citation>
    <scope>NUCLEOTIDE SEQUENCE [LARGE SCALE GENOMIC DNA]</scope>
    <source>
        <strain evidence="2">UCR-EL1</strain>
    </source>
</reference>
<dbReference type="Proteomes" id="UP000012174">
    <property type="component" value="Unassembled WGS sequence"/>
</dbReference>
<dbReference type="EMBL" id="KB705773">
    <property type="protein sequence ID" value="EMR70832.1"/>
    <property type="molecule type" value="Genomic_DNA"/>
</dbReference>